<evidence type="ECO:0000256" key="1">
    <source>
        <dbReference type="SAM" id="MobiDB-lite"/>
    </source>
</evidence>
<organism evidence="2 3">
    <name type="scientific">Bodo saltans</name>
    <name type="common">Flagellated protozoan</name>
    <dbReference type="NCBI Taxonomy" id="75058"/>
    <lineage>
        <taxon>Eukaryota</taxon>
        <taxon>Discoba</taxon>
        <taxon>Euglenozoa</taxon>
        <taxon>Kinetoplastea</taxon>
        <taxon>Metakinetoplastina</taxon>
        <taxon>Eubodonida</taxon>
        <taxon>Bodonidae</taxon>
        <taxon>Bodo</taxon>
    </lineage>
</organism>
<proteinExistence type="predicted"/>
<sequence>MVKQYWQPSPSSAQPISTSSPSSTSTSLSLTKALLATSSWVSAVQLILFASSKHIKVQPETLLVAHHRVYQNIPNRPCALAVALLSHLHQHASLPYRLTRTACVEEARKPPVTLFLEQFSYTCQRGHWMDGLRMLQRCAAFPRIVVAPPQTTPGGDGSTTVTSAFREIVSPMATRTFCASSAANAPFTHHAAHWVGVRLLLDSALGAWGNNNNSDATTPVVVSSSSPPSPRRIDVAKELLWLVAYSSSTTELRHPHTALTFFRFVHEILCDRVHCTLADCRELITTSLHAMDRVASAGYPLSTSSACYSFRAAAQRSSFRAIQLAPTTGDAVHVLKLLTSSLSSSSSGAADEEVLLSVFQHHTDVAFEMIRFARDPLHHFISDVVLRKCLASSIAATSSDGTTFRWSADVELVGSQWRYRRATTTSISSNRSSATDNPLTTAAVEMDIASLLPSVERRAEFLLYISSYEAEDSNVCCAAPVAVTLPKLATTTANNRGVVTTREAVVISASDAVRSCVAYHGVAIVKSIPSLLQRCVPPPPPLPEGGVVGLTSDTHANRNSRDTLELLKKLPDHLFEPLCSGIIDAIGEPSSADHRCDDKANLVTSASKAQLASWITQLHKYRGVHPSFLLRFIPRAVDRNTATHSQQNGAVIPNDILVDLLEACVQGPPPPNNQRADNNICGYKSLYEVLIPMALHFLVTIVCVPWVEATHRLKNAAAPWFRDQHYFSALTISPHLLHIKASAKHPTGAASWEIVVRELEHQTKVKRERITGGGGGRDDRELIKNAMPLMSHPRHVDEVVRIVTAATDFWTFQTLMLLVVGNRTSNDLVARVDEEEGSRLPPQQRRCALALDALRHPLADGEAVERVVAFLTVVSDQTKQSAEWAAACREVRERFPSRIPQCLDLTDCLIEPLSPTASFDSAVSSTTGAFNALHAVCAVV</sequence>
<keyword evidence="3" id="KW-1185">Reference proteome</keyword>
<name>A0A0S4JW30_BODSA</name>
<evidence type="ECO:0000313" key="3">
    <source>
        <dbReference type="Proteomes" id="UP000051952"/>
    </source>
</evidence>
<dbReference type="VEuPathDB" id="TriTrypDB:BSAL_44050"/>
<feature type="compositionally biased region" description="Low complexity" evidence="1">
    <location>
        <begin position="8"/>
        <end position="23"/>
    </location>
</feature>
<evidence type="ECO:0000313" key="2">
    <source>
        <dbReference type="EMBL" id="CUG93663.1"/>
    </source>
</evidence>
<protein>
    <submittedName>
        <fullName evidence="2">GPI-anchored surface protein, putative</fullName>
    </submittedName>
</protein>
<accession>A0A0S4JW30</accession>
<feature type="region of interest" description="Disordered" evidence="1">
    <location>
        <begin position="1"/>
        <end position="23"/>
    </location>
</feature>
<dbReference type="Proteomes" id="UP000051952">
    <property type="component" value="Unassembled WGS sequence"/>
</dbReference>
<dbReference type="EMBL" id="CYKH01002179">
    <property type="protein sequence ID" value="CUG93663.1"/>
    <property type="molecule type" value="Genomic_DNA"/>
</dbReference>
<gene>
    <name evidence="2" type="ORF">BSAL_44050</name>
</gene>
<reference evidence="3" key="1">
    <citation type="submission" date="2015-09" db="EMBL/GenBank/DDBJ databases">
        <authorList>
            <consortium name="Pathogen Informatics"/>
        </authorList>
    </citation>
    <scope>NUCLEOTIDE SEQUENCE [LARGE SCALE GENOMIC DNA]</scope>
    <source>
        <strain evidence="3">Lake Konstanz</strain>
    </source>
</reference>
<dbReference type="AlphaFoldDB" id="A0A0S4JW30"/>